<dbReference type="Proteomes" id="UP001596306">
    <property type="component" value="Unassembled WGS sequence"/>
</dbReference>
<sequence length="129" mass="14465">MALTITRASELLTVGEVAELSGTATSAIRFYERRGLIESQRTSGNQRRYQAWVPCVVRVARVAQRVGLSVQEIAEVLEGVPDEPTPEDWQRLTDYLIADAERRIVELHEVLADLRSETKRCDLSGTRPA</sequence>
<dbReference type="InterPro" id="IPR000551">
    <property type="entry name" value="MerR-type_HTH_dom"/>
</dbReference>
<dbReference type="SUPFAM" id="SSF46955">
    <property type="entry name" value="Putative DNA-binding domain"/>
    <property type="match status" value="1"/>
</dbReference>
<dbReference type="RefSeq" id="WP_386728917.1">
    <property type="nucleotide sequence ID" value="NZ_JBHSTP010000001.1"/>
</dbReference>
<dbReference type="InterPro" id="IPR015358">
    <property type="entry name" value="Tscrpt_reg_MerR_DNA-bd"/>
</dbReference>
<comment type="caution">
    <text evidence="5">The sequence shown here is derived from an EMBL/GenBank/DDBJ whole genome shotgun (WGS) entry which is preliminary data.</text>
</comment>
<dbReference type="InterPro" id="IPR047057">
    <property type="entry name" value="MerR_fam"/>
</dbReference>
<evidence type="ECO:0000313" key="5">
    <source>
        <dbReference type="EMBL" id="MFC6355720.1"/>
    </source>
</evidence>
<feature type="domain" description="HTH merR-type" evidence="4">
    <location>
        <begin position="11"/>
        <end position="79"/>
    </location>
</feature>
<dbReference type="Pfam" id="PF00376">
    <property type="entry name" value="MerR"/>
    <property type="match status" value="1"/>
</dbReference>
<dbReference type="GO" id="GO:0003677">
    <property type="term" value="F:DNA binding"/>
    <property type="evidence" value="ECO:0007669"/>
    <property type="project" value="UniProtKB-KW"/>
</dbReference>
<name>A0ABW1VGB6_9MICO</name>
<dbReference type="PANTHER" id="PTHR30204">
    <property type="entry name" value="REDOX-CYCLING DRUG-SENSING TRANSCRIPTIONAL ACTIVATOR SOXR"/>
    <property type="match status" value="1"/>
</dbReference>
<evidence type="ECO:0000259" key="4">
    <source>
        <dbReference type="PROSITE" id="PS50937"/>
    </source>
</evidence>
<evidence type="ECO:0000256" key="3">
    <source>
        <dbReference type="ARBA" id="ARBA00023163"/>
    </source>
</evidence>
<dbReference type="SMART" id="SM00422">
    <property type="entry name" value="HTH_MERR"/>
    <property type="match status" value="1"/>
</dbReference>
<keyword evidence="1" id="KW-0805">Transcription regulation</keyword>
<dbReference type="Gene3D" id="1.10.1660.10">
    <property type="match status" value="1"/>
</dbReference>
<dbReference type="Pfam" id="PF09278">
    <property type="entry name" value="MerR-DNA-bind"/>
    <property type="match status" value="1"/>
</dbReference>
<reference evidence="6" key="1">
    <citation type="journal article" date="2019" name="Int. J. Syst. Evol. Microbiol.">
        <title>The Global Catalogue of Microorganisms (GCM) 10K type strain sequencing project: providing services to taxonomists for standard genome sequencing and annotation.</title>
        <authorList>
            <consortium name="The Broad Institute Genomics Platform"/>
            <consortium name="The Broad Institute Genome Sequencing Center for Infectious Disease"/>
            <person name="Wu L."/>
            <person name="Ma J."/>
        </authorList>
    </citation>
    <scope>NUCLEOTIDE SEQUENCE [LARGE SCALE GENOMIC DNA]</scope>
    <source>
        <strain evidence="6">CCUG 43304</strain>
    </source>
</reference>
<gene>
    <name evidence="5" type="ORF">ACFQB0_06325</name>
</gene>
<dbReference type="PROSITE" id="PS50937">
    <property type="entry name" value="HTH_MERR_2"/>
    <property type="match status" value="1"/>
</dbReference>
<evidence type="ECO:0000256" key="1">
    <source>
        <dbReference type="ARBA" id="ARBA00023015"/>
    </source>
</evidence>
<accession>A0ABW1VGB6</accession>
<evidence type="ECO:0000313" key="6">
    <source>
        <dbReference type="Proteomes" id="UP001596306"/>
    </source>
</evidence>
<keyword evidence="6" id="KW-1185">Reference proteome</keyword>
<keyword evidence="2 5" id="KW-0238">DNA-binding</keyword>
<dbReference type="EMBL" id="JBHSTP010000001">
    <property type="protein sequence ID" value="MFC6355720.1"/>
    <property type="molecule type" value="Genomic_DNA"/>
</dbReference>
<dbReference type="InterPro" id="IPR009061">
    <property type="entry name" value="DNA-bd_dom_put_sf"/>
</dbReference>
<dbReference type="PRINTS" id="PR00040">
    <property type="entry name" value="HTHMERR"/>
</dbReference>
<organism evidence="5 6">
    <name type="scientific">Luethyella okanaganae</name>
    <dbReference type="NCBI Taxonomy" id="69372"/>
    <lineage>
        <taxon>Bacteria</taxon>
        <taxon>Bacillati</taxon>
        <taxon>Actinomycetota</taxon>
        <taxon>Actinomycetes</taxon>
        <taxon>Micrococcales</taxon>
        <taxon>Microbacteriaceae</taxon>
        <taxon>Luethyella</taxon>
    </lineage>
</organism>
<evidence type="ECO:0000256" key="2">
    <source>
        <dbReference type="ARBA" id="ARBA00023125"/>
    </source>
</evidence>
<protein>
    <submittedName>
        <fullName evidence="5">MerR family DNA-binding transcriptional regulator</fullName>
    </submittedName>
</protein>
<proteinExistence type="predicted"/>
<dbReference type="PANTHER" id="PTHR30204:SF0">
    <property type="entry name" value="REDOX-SENSITIVE TRANSCRIPTIONAL ACTIVATOR SOXR"/>
    <property type="match status" value="1"/>
</dbReference>
<keyword evidence="3" id="KW-0804">Transcription</keyword>